<keyword evidence="11" id="KW-1185">Reference proteome</keyword>
<accession>A0A7W3TC01</accession>
<evidence type="ECO:0000313" key="10">
    <source>
        <dbReference type="EMBL" id="MBB0243890.1"/>
    </source>
</evidence>
<sequence length="151" mass="15378">MDFTSLTAAALAALAALAAGPQAGAPAEPGEAGTAARPIAHDLRITVSEDGSRSSSRTHTLTCEPTGGDHPRAEAACEVLLGANTRGTDLFAPIGPDTMCTQQHGGPATATVAGRWNGEQVRATFSRTNGCEIARWDAMVPVLPSMVGQPS</sequence>
<evidence type="ECO:0000256" key="6">
    <source>
        <dbReference type="ARBA" id="ARBA00023157"/>
    </source>
</evidence>
<dbReference type="Proteomes" id="UP000538929">
    <property type="component" value="Unassembled WGS sequence"/>
</dbReference>
<proteinExistence type="inferred from homology"/>
<reference evidence="11" key="1">
    <citation type="submission" date="2019-10" db="EMBL/GenBank/DDBJ databases">
        <title>Streptomyces sp. nov., a novel actinobacterium isolated from alkaline environment.</title>
        <authorList>
            <person name="Golinska P."/>
        </authorList>
    </citation>
    <scope>NUCLEOTIDE SEQUENCE [LARGE SCALE GENOMIC DNA]</scope>
    <source>
        <strain evidence="11">DSM 42118</strain>
    </source>
</reference>
<dbReference type="InterPro" id="IPR036819">
    <property type="entry name" value="Subtilisin_inhibitor-like_sf"/>
</dbReference>
<evidence type="ECO:0000256" key="1">
    <source>
        <dbReference type="ARBA" id="ARBA00004613"/>
    </source>
</evidence>
<dbReference type="InterPro" id="IPR023549">
    <property type="entry name" value="Subtilisin_inhibitor"/>
</dbReference>
<name>A0A7W3TC01_9ACTN</name>
<comment type="similarity">
    <text evidence="2">Belongs to the protease inhibitor I16 (SSI) family.</text>
</comment>
<keyword evidence="5" id="KW-0722">Serine protease inhibitor</keyword>
<comment type="subcellular location">
    <subcellularLocation>
        <location evidence="1">Secreted</location>
    </subcellularLocation>
</comment>
<dbReference type="PROSITE" id="PS00999">
    <property type="entry name" value="SSI"/>
    <property type="match status" value="1"/>
</dbReference>
<evidence type="ECO:0000256" key="3">
    <source>
        <dbReference type="ARBA" id="ARBA00022525"/>
    </source>
</evidence>
<evidence type="ECO:0000313" key="11">
    <source>
        <dbReference type="Proteomes" id="UP000538929"/>
    </source>
</evidence>
<protein>
    <recommendedName>
        <fullName evidence="9">Subtilisin inhibitor domain-containing protein</fullName>
    </recommendedName>
</protein>
<dbReference type="SUPFAM" id="SSF55399">
    <property type="entry name" value="Subtilisin inhibitor"/>
    <property type="match status" value="1"/>
</dbReference>
<organism evidence="10 11">
    <name type="scientific">Streptomyces alkaliphilus</name>
    <dbReference type="NCBI Taxonomy" id="1472722"/>
    <lineage>
        <taxon>Bacteria</taxon>
        <taxon>Bacillati</taxon>
        <taxon>Actinomycetota</taxon>
        <taxon>Actinomycetes</taxon>
        <taxon>Kitasatosporales</taxon>
        <taxon>Streptomycetaceae</taxon>
        <taxon>Streptomyces</taxon>
    </lineage>
</organism>
<evidence type="ECO:0000256" key="7">
    <source>
        <dbReference type="SAM" id="MobiDB-lite"/>
    </source>
</evidence>
<evidence type="ECO:0000256" key="5">
    <source>
        <dbReference type="ARBA" id="ARBA00022900"/>
    </source>
</evidence>
<keyword evidence="8" id="KW-0732">Signal</keyword>
<keyword evidence="3" id="KW-0964">Secreted</keyword>
<keyword evidence="4" id="KW-0646">Protease inhibitor</keyword>
<dbReference type="InterPro" id="IPR020054">
    <property type="entry name" value="Prot_inh_SSI_I16_CS"/>
</dbReference>
<keyword evidence="6" id="KW-1015">Disulfide bond</keyword>
<feature type="signal peptide" evidence="8">
    <location>
        <begin position="1"/>
        <end position="18"/>
    </location>
</feature>
<evidence type="ECO:0000259" key="9">
    <source>
        <dbReference type="Pfam" id="PF00720"/>
    </source>
</evidence>
<evidence type="ECO:0000256" key="2">
    <source>
        <dbReference type="ARBA" id="ARBA00010472"/>
    </source>
</evidence>
<dbReference type="Gene3D" id="3.30.350.10">
    <property type="entry name" value="Subtilisin inhibitor-like"/>
    <property type="match status" value="1"/>
</dbReference>
<evidence type="ECO:0000256" key="4">
    <source>
        <dbReference type="ARBA" id="ARBA00022690"/>
    </source>
</evidence>
<feature type="domain" description="Subtilisin inhibitor" evidence="9">
    <location>
        <begin position="43"/>
        <end position="122"/>
    </location>
</feature>
<gene>
    <name evidence="10" type="ORF">FNQ90_07170</name>
</gene>
<evidence type="ECO:0000256" key="8">
    <source>
        <dbReference type="SAM" id="SignalP"/>
    </source>
</evidence>
<feature type="region of interest" description="Disordered" evidence="7">
    <location>
        <begin position="48"/>
        <end position="70"/>
    </location>
</feature>
<dbReference type="EMBL" id="VKHT01000137">
    <property type="protein sequence ID" value="MBB0243890.1"/>
    <property type="molecule type" value="Genomic_DNA"/>
</dbReference>
<dbReference type="GO" id="GO:0005576">
    <property type="term" value="C:extracellular region"/>
    <property type="evidence" value="ECO:0007669"/>
    <property type="project" value="UniProtKB-SubCell"/>
</dbReference>
<feature type="compositionally biased region" description="Polar residues" evidence="7">
    <location>
        <begin position="53"/>
        <end position="63"/>
    </location>
</feature>
<dbReference type="RefSeq" id="WP_182605531.1">
    <property type="nucleotide sequence ID" value="NZ_VKHT01000137.1"/>
</dbReference>
<feature type="chain" id="PRO_5038734252" description="Subtilisin inhibitor domain-containing protein" evidence="8">
    <location>
        <begin position="19"/>
        <end position="151"/>
    </location>
</feature>
<comment type="caution">
    <text evidence="10">The sequence shown here is derived from an EMBL/GenBank/DDBJ whole genome shotgun (WGS) entry which is preliminary data.</text>
</comment>
<dbReference type="Pfam" id="PF00720">
    <property type="entry name" value="SSI"/>
    <property type="match status" value="1"/>
</dbReference>
<dbReference type="AlphaFoldDB" id="A0A7W3TC01"/>
<dbReference type="GO" id="GO:0004867">
    <property type="term" value="F:serine-type endopeptidase inhibitor activity"/>
    <property type="evidence" value="ECO:0007669"/>
    <property type="project" value="UniProtKB-KW"/>
</dbReference>